<feature type="compositionally biased region" description="Polar residues" evidence="6">
    <location>
        <begin position="396"/>
        <end position="408"/>
    </location>
</feature>
<accession>A0A1S3HT17</accession>
<dbReference type="InterPro" id="IPR013162">
    <property type="entry name" value="CD80_C2-set"/>
</dbReference>
<dbReference type="OrthoDB" id="6158624at2759"/>
<dbReference type="SMART" id="SM00409">
    <property type="entry name" value="IG"/>
    <property type="match status" value="3"/>
</dbReference>
<dbReference type="InterPro" id="IPR013783">
    <property type="entry name" value="Ig-like_fold"/>
</dbReference>
<feature type="compositionally biased region" description="Basic and acidic residues" evidence="6">
    <location>
        <begin position="427"/>
        <end position="442"/>
    </location>
</feature>
<dbReference type="Gene3D" id="2.60.40.10">
    <property type="entry name" value="Immunoglobulins"/>
    <property type="match status" value="3"/>
</dbReference>
<feature type="domain" description="Ig-like" evidence="8">
    <location>
        <begin position="238"/>
        <end position="336"/>
    </location>
</feature>
<gene>
    <name evidence="10" type="primary">LOC106157911</name>
</gene>
<evidence type="ECO:0000256" key="3">
    <source>
        <dbReference type="ARBA" id="ARBA00022989"/>
    </source>
</evidence>
<dbReference type="Pfam" id="PF08205">
    <property type="entry name" value="C2-set_2"/>
    <property type="match status" value="1"/>
</dbReference>
<evidence type="ECO:0000256" key="7">
    <source>
        <dbReference type="SAM" id="Phobius"/>
    </source>
</evidence>
<dbReference type="Pfam" id="PF07686">
    <property type="entry name" value="V-set"/>
    <property type="match status" value="1"/>
</dbReference>
<dbReference type="InterPro" id="IPR003599">
    <property type="entry name" value="Ig_sub"/>
</dbReference>
<comment type="subcellular location">
    <subcellularLocation>
        <location evidence="1">Membrane</location>
        <topology evidence="1">Single-pass membrane protein</topology>
    </subcellularLocation>
</comment>
<dbReference type="InParanoid" id="A0A1S3HT17"/>
<dbReference type="InterPro" id="IPR003598">
    <property type="entry name" value="Ig_sub2"/>
</dbReference>
<sequence length="484" mass="52331">MAVCLSSSRSKFNFEPLLVIVILLLAVSGIITQTTVVGIPGETTTLQCAYTASERLVVVAWFRGTEQILQQFPDGDQLSSSPDKDRLSGTLSESTKTATLNIQQTQCPGDEGEYRCRVTVRGTEEIISVQLMIKVEPSENPVLTTQQLNDQGSTKFMCSGQLGRPAKGITWYRTLNGQQQNRTSEAQSSDPVLNGDGCTYNGQSELRVDVSASDDGAQFTCMIGQKSASVSLTAASNPEITYTTTGALPIIDSAMGSVEFVKGSAITLICSATGDPQPNFKWFYREELSNTREARSGNRDNSSVLNLNNIQKPGYYECQASNILNQLNDPPSKVLRITLSSPATGPAVGGLSGEAIGGIIGAILGVIVIIVLACVTYTYCVKKKHKTRDEEKETSRSNVSPHTDSGHTYSLVPDAEGAPNDGYSSPEHMDDKNGNFTKEDDPLKKNVEGIVYADLQIHGKPAVPKRKTQLKVPENTEYAEIKRV</sequence>
<dbReference type="PROSITE" id="PS50835">
    <property type="entry name" value="IG_LIKE"/>
    <property type="match status" value="3"/>
</dbReference>
<organism evidence="9 10">
    <name type="scientific">Lingula anatina</name>
    <name type="common">Brachiopod</name>
    <name type="synonym">Lingula unguis</name>
    <dbReference type="NCBI Taxonomy" id="7574"/>
    <lineage>
        <taxon>Eukaryota</taxon>
        <taxon>Metazoa</taxon>
        <taxon>Spiralia</taxon>
        <taxon>Lophotrochozoa</taxon>
        <taxon>Brachiopoda</taxon>
        <taxon>Linguliformea</taxon>
        <taxon>Lingulata</taxon>
        <taxon>Lingulida</taxon>
        <taxon>Linguloidea</taxon>
        <taxon>Lingulidae</taxon>
        <taxon>Lingula</taxon>
    </lineage>
</organism>
<feature type="domain" description="Ig-like" evidence="8">
    <location>
        <begin position="137"/>
        <end position="231"/>
    </location>
</feature>
<reference evidence="10" key="1">
    <citation type="submission" date="2025-08" db="UniProtKB">
        <authorList>
            <consortium name="RefSeq"/>
        </authorList>
    </citation>
    <scope>IDENTIFICATION</scope>
    <source>
        <tissue evidence="10">Gonads</tissue>
    </source>
</reference>
<feature type="domain" description="Ig-like" evidence="8">
    <location>
        <begin position="16"/>
        <end position="128"/>
    </location>
</feature>
<evidence type="ECO:0000256" key="5">
    <source>
        <dbReference type="ARBA" id="ARBA00023157"/>
    </source>
</evidence>
<protein>
    <submittedName>
        <fullName evidence="10">Cell adhesion molecule 3-like</fullName>
    </submittedName>
</protein>
<dbReference type="InterPro" id="IPR013106">
    <property type="entry name" value="Ig_V-set"/>
</dbReference>
<feature type="transmembrane region" description="Helical" evidence="7">
    <location>
        <begin position="355"/>
        <end position="380"/>
    </location>
</feature>
<dbReference type="CDD" id="cd00096">
    <property type="entry name" value="Ig"/>
    <property type="match status" value="1"/>
</dbReference>
<dbReference type="Pfam" id="PF13927">
    <property type="entry name" value="Ig_3"/>
    <property type="match status" value="1"/>
</dbReference>
<dbReference type="GeneID" id="106157911"/>
<dbReference type="SUPFAM" id="SSF48726">
    <property type="entry name" value="Immunoglobulin"/>
    <property type="match status" value="3"/>
</dbReference>
<dbReference type="SMART" id="SM00408">
    <property type="entry name" value="IGc2"/>
    <property type="match status" value="3"/>
</dbReference>
<evidence type="ECO:0000256" key="6">
    <source>
        <dbReference type="SAM" id="MobiDB-lite"/>
    </source>
</evidence>
<evidence type="ECO:0000256" key="1">
    <source>
        <dbReference type="ARBA" id="ARBA00004167"/>
    </source>
</evidence>
<evidence type="ECO:0000313" key="10">
    <source>
        <dbReference type="RefSeq" id="XP_013389163.1"/>
    </source>
</evidence>
<keyword evidence="3 7" id="KW-1133">Transmembrane helix</keyword>
<name>A0A1S3HT17_LINAN</name>
<dbReference type="PANTHER" id="PTHR45889">
    <property type="entry name" value="IG-LIKE DOMAIN-CONTAINING PROTEIN"/>
    <property type="match status" value="1"/>
</dbReference>
<dbReference type="RefSeq" id="XP_013389163.1">
    <property type="nucleotide sequence ID" value="XM_013533709.1"/>
</dbReference>
<dbReference type="InterPro" id="IPR007110">
    <property type="entry name" value="Ig-like_dom"/>
</dbReference>
<evidence type="ECO:0000256" key="2">
    <source>
        <dbReference type="ARBA" id="ARBA00022692"/>
    </source>
</evidence>
<keyword evidence="9" id="KW-1185">Reference proteome</keyword>
<dbReference type="KEGG" id="lak:106157911"/>
<dbReference type="AlphaFoldDB" id="A0A1S3HT17"/>
<evidence type="ECO:0000256" key="4">
    <source>
        <dbReference type="ARBA" id="ARBA00023136"/>
    </source>
</evidence>
<evidence type="ECO:0000313" key="9">
    <source>
        <dbReference type="Proteomes" id="UP000085678"/>
    </source>
</evidence>
<keyword evidence="5" id="KW-1015">Disulfide bond</keyword>
<keyword evidence="4 7" id="KW-0472">Membrane</keyword>
<proteinExistence type="predicted"/>
<dbReference type="PANTHER" id="PTHR45889:SF8">
    <property type="entry name" value="IG-LIKE DOMAIN-CONTAINING PROTEIN"/>
    <property type="match status" value="1"/>
</dbReference>
<feature type="region of interest" description="Disordered" evidence="6">
    <location>
        <begin position="385"/>
        <end position="442"/>
    </location>
</feature>
<feature type="region of interest" description="Disordered" evidence="6">
    <location>
        <begin position="73"/>
        <end position="92"/>
    </location>
</feature>
<evidence type="ECO:0000259" key="8">
    <source>
        <dbReference type="PROSITE" id="PS50835"/>
    </source>
</evidence>
<dbReference type="GO" id="GO:0016020">
    <property type="term" value="C:membrane"/>
    <property type="evidence" value="ECO:0007669"/>
    <property type="project" value="UniProtKB-SubCell"/>
</dbReference>
<dbReference type="InterPro" id="IPR036179">
    <property type="entry name" value="Ig-like_dom_sf"/>
</dbReference>
<keyword evidence="2 7" id="KW-0812">Transmembrane</keyword>
<dbReference type="Proteomes" id="UP000085678">
    <property type="component" value="Unplaced"/>
</dbReference>